<dbReference type="InterPro" id="IPR050500">
    <property type="entry name" value="Phos_Acetyltrans/Butyryltrans"/>
</dbReference>
<dbReference type="Gene3D" id="3.40.718.10">
    <property type="entry name" value="Isopropylmalate Dehydrogenase"/>
    <property type="match status" value="1"/>
</dbReference>
<evidence type="ECO:0000313" key="5">
    <source>
        <dbReference type="EMBL" id="SDX41533.1"/>
    </source>
</evidence>
<keyword evidence="2 5" id="KW-0808">Transferase</keyword>
<dbReference type="PANTHER" id="PTHR43356">
    <property type="entry name" value="PHOSPHATE ACETYLTRANSFERASE"/>
    <property type="match status" value="1"/>
</dbReference>
<keyword evidence="6" id="KW-1185">Reference proteome</keyword>
<comment type="similarity">
    <text evidence="1">Belongs to the phosphate acetyltransferase and butyryltransferase family.</text>
</comment>
<dbReference type="InterPro" id="IPR002505">
    <property type="entry name" value="PTA_PTB"/>
</dbReference>
<proteinExistence type="inferred from homology"/>
<accession>A0A1H3BHV9</accession>
<dbReference type="PANTHER" id="PTHR43356:SF2">
    <property type="entry name" value="PHOSPHATE ACETYLTRANSFERASE"/>
    <property type="match status" value="1"/>
</dbReference>
<feature type="domain" description="Phosphate acetyl/butaryl transferase" evidence="4">
    <location>
        <begin position="76"/>
        <end position="294"/>
    </location>
</feature>
<dbReference type="OrthoDB" id="9774179at2"/>
<gene>
    <name evidence="5" type="ORF">SAMN05660923_02284</name>
</gene>
<organism evidence="5 6">
    <name type="scientific">Tepidimicrobium xylanilyticum</name>
    <dbReference type="NCBI Taxonomy" id="1123352"/>
    <lineage>
        <taxon>Bacteria</taxon>
        <taxon>Bacillati</taxon>
        <taxon>Bacillota</taxon>
        <taxon>Tissierellia</taxon>
        <taxon>Tissierellales</taxon>
        <taxon>Tepidimicrobiaceae</taxon>
        <taxon>Tepidimicrobium</taxon>
    </lineage>
</organism>
<evidence type="ECO:0000256" key="2">
    <source>
        <dbReference type="ARBA" id="ARBA00022679"/>
    </source>
</evidence>
<dbReference type="RefSeq" id="WP_093753782.1">
    <property type="nucleotide sequence ID" value="NZ_BSYN01000005.1"/>
</dbReference>
<dbReference type="EMBL" id="FNNG01000010">
    <property type="protein sequence ID" value="SDX41533.1"/>
    <property type="molecule type" value="Genomic_DNA"/>
</dbReference>
<evidence type="ECO:0000256" key="1">
    <source>
        <dbReference type="ARBA" id="ARBA00005656"/>
    </source>
</evidence>
<dbReference type="Proteomes" id="UP000198828">
    <property type="component" value="Unassembled WGS sequence"/>
</dbReference>
<evidence type="ECO:0000259" key="4">
    <source>
        <dbReference type="Pfam" id="PF01515"/>
    </source>
</evidence>
<dbReference type="GO" id="GO:0016746">
    <property type="term" value="F:acyltransferase activity"/>
    <property type="evidence" value="ECO:0007669"/>
    <property type="project" value="UniProtKB-KW"/>
</dbReference>
<dbReference type="AlphaFoldDB" id="A0A1H3BHV9"/>
<sequence length="305" mass="33414">MKINKLDQLLEVKHDEKMKLAVIASHDDGVLEAIVKASEIGIIEPILIGDEIKTKEIAKELKINVGKYEIIHEPELEKAAQLGVKLVRENKANFIMKGLIDTSTLLRAVLNKEWGLRTNSLLSHVMVYEIQNYHKLIYLTDGGMNISPNLEQKIKIVENSVTVVKALGNEKVKVACLAAKEKVDPKMAATVDALELKNRYLEGHFEQGVVVDGPMALDLAISQDSARIKGYESEVAGDADILLVPSIEMGNGIGKSITYFADGKSAGIIMGAKVPIVLVSRADSYQSKLYSIALGGVISRYYNLT</sequence>
<dbReference type="InterPro" id="IPR012147">
    <property type="entry name" value="P_Ac_Bu_trans"/>
</dbReference>
<dbReference type="PIRSF" id="PIRSF000428">
    <property type="entry name" value="P_Ac_trans"/>
    <property type="match status" value="1"/>
</dbReference>
<keyword evidence="3" id="KW-0012">Acyltransferase</keyword>
<dbReference type="Pfam" id="PF01515">
    <property type="entry name" value="PTA_PTB"/>
    <property type="match status" value="1"/>
</dbReference>
<dbReference type="SUPFAM" id="SSF53659">
    <property type="entry name" value="Isocitrate/Isopropylmalate dehydrogenase-like"/>
    <property type="match status" value="1"/>
</dbReference>
<reference evidence="5 6" key="1">
    <citation type="submission" date="2016-10" db="EMBL/GenBank/DDBJ databases">
        <authorList>
            <person name="de Groot N.N."/>
        </authorList>
    </citation>
    <scope>NUCLEOTIDE SEQUENCE [LARGE SCALE GENOMIC DNA]</scope>
    <source>
        <strain evidence="5 6">DSM 23310</strain>
    </source>
</reference>
<dbReference type="NCBIfam" id="NF006045">
    <property type="entry name" value="PRK08190.1"/>
    <property type="match status" value="1"/>
</dbReference>
<evidence type="ECO:0000313" key="6">
    <source>
        <dbReference type="Proteomes" id="UP000198828"/>
    </source>
</evidence>
<protein>
    <submittedName>
        <fullName evidence="5">Phosphate butyryltransferase</fullName>
    </submittedName>
</protein>
<evidence type="ECO:0000256" key="3">
    <source>
        <dbReference type="ARBA" id="ARBA00023315"/>
    </source>
</evidence>
<name>A0A1H3BHV9_9FIRM</name>